<dbReference type="RefSeq" id="WP_091855216.1">
    <property type="nucleotide sequence ID" value="NZ_FOHZ01000047.1"/>
</dbReference>
<proteinExistence type="predicted"/>
<dbReference type="AlphaFoldDB" id="A0A1I0I9P1"/>
<keyword evidence="3" id="KW-1185">Reference proteome</keyword>
<evidence type="ECO:0000256" key="1">
    <source>
        <dbReference type="SAM" id="MobiDB-lite"/>
    </source>
</evidence>
<name>A0A1I0I9P1_9GAMM</name>
<protein>
    <submittedName>
        <fullName evidence="2">Uncharacterized protein</fullName>
    </submittedName>
</protein>
<evidence type="ECO:0000313" key="2">
    <source>
        <dbReference type="EMBL" id="SET92608.1"/>
    </source>
</evidence>
<gene>
    <name evidence="2" type="ORF">SAMN04487962_1475</name>
</gene>
<feature type="region of interest" description="Disordered" evidence="1">
    <location>
        <begin position="1"/>
        <end position="21"/>
    </location>
</feature>
<dbReference type="Proteomes" id="UP000198762">
    <property type="component" value="Unassembled WGS sequence"/>
</dbReference>
<reference evidence="3" key="1">
    <citation type="submission" date="2016-10" db="EMBL/GenBank/DDBJ databases">
        <authorList>
            <person name="Varghese N."/>
            <person name="Submissions S."/>
        </authorList>
    </citation>
    <scope>NUCLEOTIDE SEQUENCE [LARGE SCALE GENOMIC DNA]</scope>
    <source>
        <strain evidence="3">CGMCC 1.6489</strain>
    </source>
</reference>
<dbReference type="OrthoDB" id="7871407at2"/>
<evidence type="ECO:0000313" key="3">
    <source>
        <dbReference type="Proteomes" id="UP000198762"/>
    </source>
</evidence>
<organism evidence="2 3">
    <name type="scientific">Marinobacter segnicrescens</name>
    <dbReference type="NCBI Taxonomy" id="430453"/>
    <lineage>
        <taxon>Bacteria</taxon>
        <taxon>Pseudomonadati</taxon>
        <taxon>Pseudomonadota</taxon>
        <taxon>Gammaproteobacteria</taxon>
        <taxon>Pseudomonadales</taxon>
        <taxon>Marinobacteraceae</taxon>
        <taxon>Marinobacter</taxon>
    </lineage>
</organism>
<sequence length="65" mass="7569">MGKAINGKFENMDQAHNTRDDLIGSEIPQDLIYIDKDEQTIRVMLPAEEAREVYEIFDRHGVTYK</sequence>
<dbReference type="EMBL" id="FOHZ01000047">
    <property type="protein sequence ID" value="SET92608.1"/>
    <property type="molecule type" value="Genomic_DNA"/>
</dbReference>
<accession>A0A1I0I9P1</accession>
<feature type="compositionally biased region" description="Basic and acidic residues" evidence="1">
    <location>
        <begin position="10"/>
        <end position="21"/>
    </location>
</feature>